<dbReference type="PROSITE" id="PS50975">
    <property type="entry name" value="ATP_GRASP"/>
    <property type="match status" value="1"/>
</dbReference>
<feature type="region of interest" description="Disordered" evidence="2">
    <location>
        <begin position="1"/>
        <end position="22"/>
    </location>
</feature>
<evidence type="ECO:0000256" key="2">
    <source>
        <dbReference type="SAM" id="MobiDB-lite"/>
    </source>
</evidence>
<dbReference type="GO" id="GO:0046872">
    <property type="term" value="F:metal ion binding"/>
    <property type="evidence" value="ECO:0007669"/>
    <property type="project" value="InterPro"/>
</dbReference>
<keyword evidence="1" id="KW-0547">Nucleotide-binding</keyword>
<protein>
    <recommendedName>
        <fullName evidence="3">ATP-grasp domain-containing protein</fullName>
    </recommendedName>
</protein>
<evidence type="ECO:0000259" key="3">
    <source>
        <dbReference type="PROSITE" id="PS50975"/>
    </source>
</evidence>
<dbReference type="SUPFAM" id="SSF56059">
    <property type="entry name" value="Glutathione synthetase ATP-binding domain-like"/>
    <property type="match status" value="1"/>
</dbReference>
<feature type="compositionally biased region" description="Basic and acidic residues" evidence="2">
    <location>
        <begin position="1"/>
        <end position="10"/>
    </location>
</feature>
<evidence type="ECO:0000313" key="4">
    <source>
        <dbReference type="EMBL" id="NYJ77008.1"/>
    </source>
</evidence>
<dbReference type="InterPro" id="IPR013815">
    <property type="entry name" value="ATP_grasp_subdomain_1"/>
</dbReference>
<dbReference type="InterPro" id="IPR011761">
    <property type="entry name" value="ATP-grasp"/>
</dbReference>
<sequence length="398" mass="42049">MSHTAAHDQRTGVVPGGSVTRGMRDGVEVHKAALTCGLSTRLFPRQVLQVLAPGDGGRAAFTHGIPQTSSLSGVTFTQDLRMRRGLLGRAGVRQPRGATFSVGRSRGAAARYAATIGYPVVVKPALGDSTIDVTRGIHDRLQFEAAVDSLLTPPEKRPGSTQAAYGITELRKPGHRNGQMTVPPGYRFLVEEEVRGDYLRVLVLDGEVLDVLYCPGGPWSGRAEVVAQDRRPASLAQAVAAAVAALPGLAVLSVDVVVPESPKAAPVVVDVSERPWLEVQHRQEPERAALLAREVLRAALPGWELGLPDLGRREFHVAFDGVVAPEDFAAALNEDARAQGARTGYTVTDIARGRVAGTVQASAADVSETVEKALASGIAGQTAMKAEVEPRRGMSHAA</sequence>
<organism evidence="4 5">
    <name type="scientific">Nesterenkonia xinjiangensis</name>
    <dbReference type="NCBI Taxonomy" id="225327"/>
    <lineage>
        <taxon>Bacteria</taxon>
        <taxon>Bacillati</taxon>
        <taxon>Actinomycetota</taxon>
        <taxon>Actinomycetes</taxon>
        <taxon>Micrococcales</taxon>
        <taxon>Micrococcaceae</taxon>
        <taxon>Nesterenkonia</taxon>
    </lineage>
</organism>
<dbReference type="GO" id="GO:0005524">
    <property type="term" value="F:ATP binding"/>
    <property type="evidence" value="ECO:0007669"/>
    <property type="project" value="UniProtKB-UniRule"/>
</dbReference>
<dbReference type="RefSeq" id="WP_179540548.1">
    <property type="nucleotide sequence ID" value="NZ_BAAALL010000013.1"/>
</dbReference>
<keyword evidence="5" id="KW-1185">Reference proteome</keyword>
<gene>
    <name evidence="4" type="ORF">HNR09_000419</name>
</gene>
<comment type="caution">
    <text evidence="4">The sequence shown here is derived from an EMBL/GenBank/DDBJ whole genome shotgun (WGS) entry which is preliminary data.</text>
</comment>
<reference evidence="4 5" key="1">
    <citation type="submission" date="2020-07" db="EMBL/GenBank/DDBJ databases">
        <title>Sequencing the genomes of 1000 actinobacteria strains.</title>
        <authorList>
            <person name="Klenk H.-P."/>
        </authorList>
    </citation>
    <scope>NUCLEOTIDE SEQUENCE [LARGE SCALE GENOMIC DNA]</scope>
    <source>
        <strain evidence="4 5">DSM 15475</strain>
    </source>
</reference>
<evidence type="ECO:0000256" key="1">
    <source>
        <dbReference type="PROSITE-ProRule" id="PRU00409"/>
    </source>
</evidence>
<feature type="domain" description="ATP-grasp" evidence="3">
    <location>
        <begin position="84"/>
        <end position="300"/>
    </location>
</feature>
<dbReference type="Proteomes" id="UP000535437">
    <property type="component" value="Unassembled WGS sequence"/>
</dbReference>
<keyword evidence="1" id="KW-0067">ATP-binding</keyword>
<dbReference type="Gene3D" id="3.30.1490.20">
    <property type="entry name" value="ATP-grasp fold, A domain"/>
    <property type="match status" value="1"/>
</dbReference>
<dbReference type="AlphaFoldDB" id="A0A7Z0GLE9"/>
<dbReference type="EMBL" id="JACCFY010000001">
    <property type="protein sequence ID" value="NYJ77008.1"/>
    <property type="molecule type" value="Genomic_DNA"/>
</dbReference>
<name>A0A7Z0GLE9_9MICC</name>
<evidence type="ECO:0000313" key="5">
    <source>
        <dbReference type="Proteomes" id="UP000535437"/>
    </source>
</evidence>
<accession>A0A7Z0GLE9</accession>
<proteinExistence type="predicted"/>